<evidence type="ECO:0000313" key="2">
    <source>
        <dbReference type="EMBL" id="CAJ1389502.1"/>
    </source>
</evidence>
<feature type="region of interest" description="Disordered" evidence="1">
    <location>
        <begin position="61"/>
        <end position="104"/>
    </location>
</feature>
<feature type="compositionally biased region" description="Low complexity" evidence="1">
    <location>
        <begin position="89"/>
        <end position="104"/>
    </location>
</feature>
<dbReference type="AlphaFoldDB" id="A0AA36IMN2"/>
<evidence type="ECO:0000256" key="1">
    <source>
        <dbReference type="SAM" id="MobiDB-lite"/>
    </source>
</evidence>
<keyword evidence="3" id="KW-1185">Reference proteome</keyword>
<dbReference type="EMBL" id="CAUJNA010001890">
    <property type="protein sequence ID" value="CAJ1389502.1"/>
    <property type="molecule type" value="Genomic_DNA"/>
</dbReference>
<proteinExistence type="predicted"/>
<evidence type="ECO:0000313" key="3">
    <source>
        <dbReference type="Proteomes" id="UP001178507"/>
    </source>
</evidence>
<sequence length="104" mass="11129">MTLAEQARHGRVLPVEVRPEQQAAMAAGLERLVAPKAKPREDFSTVDTSASFRPKGVFESESFAKWPGPSAPQRGDPGRRPRRCDGHRAAGAGAQARGTPGPWG</sequence>
<dbReference type="Proteomes" id="UP001178507">
    <property type="component" value="Unassembled WGS sequence"/>
</dbReference>
<gene>
    <name evidence="2" type="ORF">EVOR1521_LOCUS15107</name>
</gene>
<reference evidence="2" key="1">
    <citation type="submission" date="2023-08" db="EMBL/GenBank/DDBJ databases">
        <authorList>
            <person name="Chen Y."/>
            <person name="Shah S."/>
            <person name="Dougan E. K."/>
            <person name="Thang M."/>
            <person name="Chan C."/>
        </authorList>
    </citation>
    <scope>NUCLEOTIDE SEQUENCE</scope>
</reference>
<protein>
    <submittedName>
        <fullName evidence="2">Uncharacterized protein</fullName>
    </submittedName>
</protein>
<feature type="compositionally biased region" description="Basic and acidic residues" evidence="1">
    <location>
        <begin position="76"/>
        <end position="88"/>
    </location>
</feature>
<name>A0AA36IMN2_9DINO</name>
<accession>A0AA36IMN2</accession>
<organism evidence="2 3">
    <name type="scientific">Effrenium voratum</name>
    <dbReference type="NCBI Taxonomy" id="2562239"/>
    <lineage>
        <taxon>Eukaryota</taxon>
        <taxon>Sar</taxon>
        <taxon>Alveolata</taxon>
        <taxon>Dinophyceae</taxon>
        <taxon>Suessiales</taxon>
        <taxon>Symbiodiniaceae</taxon>
        <taxon>Effrenium</taxon>
    </lineage>
</organism>
<comment type="caution">
    <text evidence="2">The sequence shown here is derived from an EMBL/GenBank/DDBJ whole genome shotgun (WGS) entry which is preliminary data.</text>
</comment>